<accession>A0A2D0JJT2</accession>
<protein>
    <submittedName>
        <fullName evidence="1">Uncharacterized protein</fullName>
    </submittedName>
</protein>
<evidence type="ECO:0000313" key="1">
    <source>
        <dbReference type="EMBL" id="PHM46514.1"/>
    </source>
</evidence>
<name>A0A2D0JJT2_9GAMM</name>
<proteinExistence type="predicted"/>
<keyword evidence="2" id="KW-1185">Reference proteome</keyword>
<dbReference type="AlphaFoldDB" id="A0A2D0JJT2"/>
<evidence type="ECO:0000313" key="2">
    <source>
        <dbReference type="Proteomes" id="UP000221980"/>
    </source>
</evidence>
<sequence>MYSIYAQTGDKTIGEACVVDMLTQQLRILKNDSTYYYFCMVFLNGVAVKHRYQIQTLDDEREIACLSRYTIINDKNQKNS</sequence>
<dbReference type="EMBL" id="NITZ01000040">
    <property type="protein sequence ID" value="PHM46514.1"/>
    <property type="molecule type" value="Genomic_DNA"/>
</dbReference>
<organism evidence="1 2">
    <name type="scientific">Xenorhabdus miraniensis</name>
    <dbReference type="NCBI Taxonomy" id="351674"/>
    <lineage>
        <taxon>Bacteria</taxon>
        <taxon>Pseudomonadati</taxon>
        <taxon>Pseudomonadota</taxon>
        <taxon>Gammaproteobacteria</taxon>
        <taxon>Enterobacterales</taxon>
        <taxon>Morganellaceae</taxon>
        <taxon>Xenorhabdus</taxon>
    </lineage>
</organism>
<gene>
    <name evidence="1" type="ORF">Xmir_04165</name>
</gene>
<reference evidence="1 2" key="1">
    <citation type="journal article" date="2017" name="Nat. Microbiol.">
        <title>Natural product diversity associated with the nematode symbionts Photorhabdus and Xenorhabdus.</title>
        <authorList>
            <person name="Tobias N.J."/>
            <person name="Wolff H."/>
            <person name="Djahanschiri B."/>
            <person name="Grundmann F."/>
            <person name="Kronenwerth M."/>
            <person name="Shi Y.M."/>
            <person name="Simonyi S."/>
            <person name="Grun P."/>
            <person name="Shapiro-Ilan D."/>
            <person name="Pidot S.J."/>
            <person name="Stinear T.P."/>
            <person name="Ebersberger I."/>
            <person name="Bode H.B."/>
        </authorList>
    </citation>
    <scope>NUCLEOTIDE SEQUENCE [LARGE SCALE GENOMIC DNA]</scope>
    <source>
        <strain evidence="1 2">DSM 17902</strain>
    </source>
</reference>
<comment type="caution">
    <text evidence="1">The sequence shown here is derived from an EMBL/GenBank/DDBJ whole genome shotgun (WGS) entry which is preliminary data.</text>
</comment>
<dbReference type="Proteomes" id="UP000221980">
    <property type="component" value="Unassembled WGS sequence"/>
</dbReference>